<evidence type="ECO:0000256" key="2">
    <source>
        <dbReference type="SAM" id="Phobius"/>
    </source>
</evidence>
<evidence type="ECO:0000256" key="3">
    <source>
        <dbReference type="SAM" id="SignalP"/>
    </source>
</evidence>
<feature type="transmembrane region" description="Helical" evidence="2">
    <location>
        <begin position="446"/>
        <end position="464"/>
    </location>
</feature>
<proteinExistence type="predicted"/>
<keyword evidence="3" id="KW-0732">Signal</keyword>
<keyword evidence="2" id="KW-1133">Transmembrane helix</keyword>
<dbReference type="STRING" id="626937.HMPREF3293_00020"/>
<dbReference type="AlphaFoldDB" id="A0A136Q950"/>
<keyword evidence="5" id="KW-1185">Reference proteome</keyword>
<gene>
    <name evidence="4" type="ORF">HMPREF3293_00020</name>
</gene>
<dbReference type="Gene3D" id="2.60.40.10">
    <property type="entry name" value="Immunoglobulins"/>
    <property type="match status" value="1"/>
</dbReference>
<keyword evidence="2" id="KW-0472">Membrane</keyword>
<name>A0A136Q950_9FIRM</name>
<evidence type="ECO:0000256" key="1">
    <source>
        <dbReference type="SAM" id="MobiDB-lite"/>
    </source>
</evidence>
<organism evidence="4 5">
    <name type="scientific">Christensenella minuta</name>
    <dbReference type="NCBI Taxonomy" id="626937"/>
    <lineage>
        <taxon>Bacteria</taxon>
        <taxon>Bacillati</taxon>
        <taxon>Bacillota</taxon>
        <taxon>Clostridia</taxon>
        <taxon>Christensenellales</taxon>
        <taxon>Christensenellaceae</taxon>
        <taxon>Christensenella</taxon>
    </lineage>
</organism>
<comment type="caution">
    <text evidence="4">The sequence shown here is derived from an EMBL/GenBank/DDBJ whole genome shotgun (WGS) entry which is preliminary data.</text>
</comment>
<feature type="region of interest" description="Disordered" evidence="1">
    <location>
        <begin position="31"/>
        <end position="52"/>
    </location>
</feature>
<protein>
    <submittedName>
        <fullName evidence="4">Uncharacterized protein</fullName>
    </submittedName>
</protein>
<dbReference type="RefSeq" id="WP_066523354.1">
    <property type="nucleotide sequence ID" value="NZ_CABMOF010000016.1"/>
</dbReference>
<keyword evidence="2" id="KW-0812">Transmembrane</keyword>
<evidence type="ECO:0000313" key="5">
    <source>
        <dbReference type="Proteomes" id="UP000070366"/>
    </source>
</evidence>
<dbReference type="InterPro" id="IPR013783">
    <property type="entry name" value="Ig-like_fold"/>
</dbReference>
<dbReference type="EMBL" id="LSZW01000002">
    <property type="protein sequence ID" value="KXK67096.1"/>
    <property type="molecule type" value="Genomic_DNA"/>
</dbReference>
<dbReference type="Proteomes" id="UP000070366">
    <property type="component" value="Unassembled WGS sequence"/>
</dbReference>
<accession>A0A136Q950</accession>
<dbReference type="KEGG" id="cmiu:B1H56_13370"/>
<reference evidence="4 5" key="1">
    <citation type="submission" date="2016-02" db="EMBL/GenBank/DDBJ databases">
        <authorList>
            <person name="Wen L."/>
            <person name="He K."/>
            <person name="Yang H."/>
        </authorList>
    </citation>
    <scope>NUCLEOTIDE SEQUENCE [LARGE SCALE GENOMIC DNA]</scope>
    <source>
        <strain evidence="4 5">DSM 22607</strain>
    </source>
</reference>
<evidence type="ECO:0000313" key="4">
    <source>
        <dbReference type="EMBL" id="KXK67096.1"/>
    </source>
</evidence>
<feature type="signal peptide" evidence="3">
    <location>
        <begin position="1"/>
        <end position="28"/>
    </location>
</feature>
<sequence>MKRNKKLILAAILTVVMLLALLPAAALAEDEPGADKPETTDAANAGENGAASQSAGQYDITIAATDPMLYPQEQTLPGVTFCVVKRENGEAVFAGETGTEGKINFFLPVLTANYDVYITGVPEGYTAQGPETPVTSFQTIDFVTEGSKTIFLSIERQTAAYTQSVRDALTKEPVYGARIDLTRVSDQWGSLAFLDLAVGSEYTVDLKTEPSCTKTGQNGEGAIKIFGLPWGSYTAELRSAQGYCLTAGPINFSTGKLADGQFVTEVERGLELTPTRVNIQFINQDGQPVSGAEFTLEQWNEAIDDGVNWRSCESAEALLSDLWHSLSLDSLQNNSYVQTANTWATGSAAKEIYRLPEGIYRLMQTGVPGGYEAVDTIYFDMTETGEVSRIGIVRDGNLTDPPSSVAVLEKNGKENTITVKGIALPVPAPSSDSSVRAPKTGDGDSLFLYLVLGAVSAALIVCFHRKYMLD</sequence>
<feature type="chain" id="PRO_5007478678" evidence="3">
    <location>
        <begin position="29"/>
        <end position="470"/>
    </location>
</feature>